<proteinExistence type="inferred from homology"/>
<dbReference type="Proteomes" id="UP001595637">
    <property type="component" value="Unassembled WGS sequence"/>
</dbReference>
<dbReference type="InterPro" id="IPR029044">
    <property type="entry name" value="Nucleotide-diphossugar_trans"/>
</dbReference>
<sequence>MLKKILSKPVDWAVYSLLDEKQRKQIGDLLSQKQKDTVVRLLNGKKFTQRRKLKVLKQHLYNFGFTDRALSDMDRFLHEADNMEIKRLISWELSLWHANKNTTEGAKVALEYLPTATTGETSVDQQRRISIVTAECLSRVGELSEAKVVLQQQLKKQVHPDLYLAEANLENDIQKRFEFINKAFSLYNLAPIGFSKKSDRQTYDDLATLSNLDSVTDGPKVSIILPAFKAEEGIKIAIDSILGQTWRNLELIVVDDCSPDGTADVVKSYAKKDERVKFMSTPTNSGPYVARNIGLNAVTGEFVTINDADDWSHAKKIETQVTHLLDHPKVVANTSEHARLTEDLTFYRRGTPGKYIFPNMSSIMFRREPVLDTLGYWDSVRFAADGEFKRRLIKAFGQSSYTDLKSGPLSLPRQSVSSLTSSSAFGYDGFFMGVRKEYVESLEFHHKTSTLYYEYPQSARPFPVPEPMWPIREEKVDGSRQFDYVVVADFRRNSDMLTKQIMKLKTQYTRIGLMQLYSYDLQDGTAIDPSIRQVIDGTHVQMLVYGEKISTIKLNVTDPELLMTWQKYRPTISAEEVIVTVDKRIESEALSLIQTHMVEYFNAQGRWITKDSGIESYLDRLGIVAETKGVGGSSDV</sequence>
<dbReference type="InterPro" id="IPR001173">
    <property type="entry name" value="Glyco_trans_2-like"/>
</dbReference>
<reference evidence="4" key="1">
    <citation type="journal article" date="2019" name="Int. J. Syst. Evol. Microbiol.">
        <title>The Global Catalogue of Microorganisms (GCM) 10K type strain sequencing project: providing services to taxonomists for standard genome sequencing and annotation.</title>
        <authorList>
            <consortium name="The Broad Institute Genomics Platform"/>
            <consortium name="The Broad Institute Genome Sequencing Center for Infectious Disease"/>
            <person name="Wu L."/>
            <person name="Ma J."/>
        </authorList>
    </citation>
    <scope>NUCLEOTIDE SEQUENCE [LARGE SCALE GENOMIC DNA]</scope>
    <source>
        <strain evidence="4">CCM 7756</strain>
    </source>
</reference>
<dbReference type="CDD" id="cd00761">
    <property type="entry name" value="Glyco_tranf_GTA_type"/>
    <property type="match status" value="1"/>
</dbReference>
<gene>
    <name evidence="3" type="ORF">ACFOEO_11230</name>
</gene>
<dbReference type="RefSeq" id="WP_380655763.1">
    <property type="nucleotide sequence ID" value="NZ_JBHRVQ010000001.1"/>
</dbReference>
<evidence type="ECO:0000256" key="1">
    <source>
        <dbReference type="ARBA" id="ARBA00006739"/>
    </source>
</evidence>
<feature type="domain" description="Glycosyltransferase 2-like" evidence="2">
    <location>
        <begin position="222"/>
        <end position="335"/>
    </location>
</feature>
<evidence type="ECO:0000313" key="3">
    <source>
        <dbReference type="EMBL" id="MFC3389149.1"/>
    </source>
</evidence>
<dbReference type="Pfam" id="PF00535">
    <property type="entry name" value="Glycos_transf_2"/>
    <property type="match status" value="1"/>
</dbReference>
<dbReference type="Gene3D" id="3.90.550.10">
    <property type="entry name" value="Spore Coat Polysaccharide Biosynthesis Protein SpsA, Chain A"/>
    <property type="match status" value="1"/>
</dbReference>
<comment type="caution">
    <text evidence="3">The sequence shown here is derived from an EMBL/GenBank/DDBJ whole genome shotgun (WGS) entry which is preliminary data.</text>
</comment>
<evidence type="ECO:0000313" key="4">
    <source>
        <dbReference type="Proteomes" id="UP001595637"/>
    </source>
</evidence>
<organism evidence="3 4">
    <name type="scientific">Salinicoccus sesuvii</name>
    <dbReference type="NCBI Taxonomy" id="868281"/>
    <lineage>
        <taxon>Bacteria</taxon>
        <taxon>Bacillati</taxon>
        <taxon>Bacillota</taxon>
        <taxon>Bacilli</taxon>
        <taxon>Bacillales</taxon>
        <taxon>Staphylococcaceae</taxon>
        <taxon>Salinicoccus</taxon>
    </lineage>
</organism>
<keyword evidence="4" id="KW-1185">Reference proteome</keyword>
<dbReference type="EMBL" id="JBHRVQ010000001">
    <property type="protein sequence ID" value="MFC3389149.1"/>
    <property type="molecule type" value="Genomic_DNA"/>
</dbReference>
<accession>A0ABV7N788</accession>
<name>A0ABV7N788_9STAP</name>
<protein>
    <submittedName>
        <fullName evidence="3">Glycosyltransferase family 2 protein</fullName>
    </submittedName>
</protein>
<dbReference type="SUPFAM" id="SSF53448">
    <property type="entry name" value="Nucleotide-diphospho-sugar transferases"/>
    <property type="match status" value="1"/>
</dbReference>
<comment type="similarity">
    <text evidence="1">Belongs to the glycosyltransferase 2 family.</text>
</comment>
<dbReference type="PANTHER" id="PTHR22916">
    <property type="entry name" value="GLYCOSYLTRANSFERASE"/>
    <property type="match status" value="1"/>
</dbReference>
<dbReference type="PANTHER" id="PTHR22916:SF3">
    <property type="entry name" value="UDP-GLCNAC:BETAGAL BETA-1,3-N-ACETYLGLUCOSAMINYLTRANSFERASE-LIKE PROTEIN 1"/>
    <property type="match status" value="1"/>
</dbReference>
<evidence type="ECO:0000259" key="2">
    <source>
        <dbReference type="Pfam" id="PF00535"/>
    </source>
</evidence>